<organism evidence="3 4">
    <name type="scientific">Nitrosomonas marina</name>
    <dbReference type="NCBI Taxonomy" id="917"/>
    <lineage>
        <taxon>Bacteria</taxon>
        <taxon>Pseudomonadati</taxon>
        <taxon>Pseudomonadota</taxon>
        <taxon>Betaproteobacteria</taxon>
        <taxon>Nitrosomonadales</taxon>
        <taxon>Nitrosomonadaceae</taxon>
        <taxon>Nitrosomonas</taxon>
    </lineage>
</organism>
<dbReference type="PANTHER" id="PTHR46594">
    <property type="entry name" value="P-TYPE CATION-TRANSPORTING ATPASE"/>
    <property type="match status" value="1"/>
</dbReference>
<dbReference type="OrthoDB" id="9813965at2"/>
<dbReference type="RefSeq" id="WP_090630259.1">
    <property type="nucleotide sequence ID" value="NZ_FOCP01000007.1"/>
</dbReference>
<dbReference type="PROSITE" id="PS50846">
    <property type="entry name" value="HMA_2"/>
    <property type="match status" value="1"/>
</dbReference>
<dbReference type="EMBL" id="FOCP01000007">
    <property type="protein sequence ID" value="SEN09206.1"/>
    <property type="molecule type" value="Genomic_DNA"/>
</dbReference>
<dbReference type="InterPro" id="IPR017969">
    <property type="entry name" value="Heavy-metal-associated_CS"/>
</dbReference>
<dbReference type="Gene3D" id="3.30.70.100">
    <property type="match status" value="1"/>
</dbReference>
<dbReference type="InterPro" id="IPR006121">
    <property type="entry name" value="HMA_dom"/>
</dbReference>
<dbReference type="Proteomes" id="UP000199459">
    <property type="component" value="Unassembled WGS sequence"/>
</dbReference>
<dbReference type="PANTHER" id="PTHR46594:SF4">
    <property type="entry name" value="P-TYPE CATION-TRANSPORTING ATPASE"/>
    <property type="match status" value="1"/>
</dbReference>
<accession>A0A1H8DPS4</accession>
<reference evidence="3 4" key="1">
    <citation type="submission" date="2016-10" db="EMBL/GenBank/DDBJ databases">
        <authorList>
            <person name="de Groot N.N."/>
        </authorList>
    </citation>
    <scope>NUCLEOTIDE SEQUENCE [LARGE SCALE GENOMIC DNA]</scope>
    <source>
        <strain evidence="3 4">Nm22</strain>
    </source>
</reference>
<dbReference type="FunFam" id="3.30.70.100:FF:000001">
    <property type="entry name" value="ATPase copper transporting beta"/>
    <property type="match status" value="1"/>
</dbReference>
<protein>
    <submittedName>
        <fullName evidence="3">Copper chaperone/Cu+-exporting ATPase</fullName>
    </submittedName>
</protein>
<dbReference type="InterPro" id="IPR001802">
    <property type="entry name" value="MerP/CopZ"/>
</dbReference>
<gene>
    <name evidence="3" type="ORF">SAMN05216325_107128</name>
</gene>
<dbReference type="CDD" id="cd00371">
    <property type="entry name" value="HMA"/>
    <property type="match status" value="1"/>
</dbReference>
<dbReference type="Pfam" id="PF00403">
    <property type="entry name" value="HMA"/>
    <property type="match status" value="1"/>
</dbReference>
<evidence type="ECO:0000313" key="4">
    <source>
        <dbReference type="Proteomes" id="UP000199459"/>
    </source>
</evidence>
<dbReference type="STRING" id="917.SAMN05216326_10584"/>
<evidence type="ECO:0000256" key="1">
    <source>
        <dbReference type="ARBA" id="ARBA00022723"/>
    </source>
</evidence>
<evidence type="ECO:0000313" key="3">
    <source>
        <dbReference type="EMBL" id="SEN09206.1"/>
    </source>
</evidence>
<name>A0A1H8DPS4_9PROT</name>
<dbReference type="PRINTS" id="PR00946">
    <property type="entry name" value="HGSCAVENGER"/>
</dbReference>
<sequence length="70" mass="7475">MQTTTIIKIQGMTCQGCVSSVKTVLEKLPDISRVEVSLDPGEAIIEHNPSTVSVAQLKTAIEDAGFDVTE</sequence>
<dbReference type="SUPFAM" id="SSF55008">
    <property type="entry name" value="HMA, heavy metal-associated domain"/>
    <property type="match status" value="1"/>
</dbReference>
<proteinExistence type="predicted"/>
<dbReference type="AlphaFoldDB" id="A0A1H8DPS4"/>
<feature type="domain" description="HMA" evidence="2">
    <location>
        <begin position="3"/>
        <end position="69"/>
    </location>
</feature>
<evidence type="ECO:0000259" key="2">
    <source>
        <dbReference type="PROSITE" id="PS50846"/>
    </source>
</evidence>
<dbReference type="PROSITE" id="PS01047">
    <property type="entry name" value="HMA_1"/>
    <property type="match status" value="1"/>
</dbReference>
<dbReference type="GO" id="GO:0046872">
    <property type="term" value="F:metal ion binding"/>
    <property type="evidence" value="ECO:0007669"/>
    <property type="project" value="UniProtKB-KW"/>
</dbReference>
<dbReference type="InterPro" id="IPR036163">
    <property type="entry name" value="HMA_dom_sf"/>
</dbReference>
<keyword evidence="1" id="KW-0479">Metal-binding</keyword>